<dbReference type="Gene3D" id="2.130.10.10">
    <property type="entry name" value="YVTN repeat-like/Quinoprotein amine dehydrogenase"/>
    <property type="match status" value="1"/>
</dbReference>
<proteinExistence type="inferred from homology"/>
<dbReference type="RefSeq" id="WP_210089459.1">
    <property type="nucleotide sequence ID" value="NZ_JAGGKG010000010.1"/>
</dbReference>
<protein>
    <submittedName>
        <fullName evidence="3">6-phosphogluconolactonase</fullName>
        <ecNumber evidence="3">3.1.1.31</ecNumber>
    </submittedName>
</protein>
<accession>A0ABS4FTE3</accession>
<comment type="caution">
    <text evidence="3">The sequence shown here is derived from an EMBL/GenBank/DDBJ whole genome shotgun (WGS) entry which is preliminary data.</text>
</comment>
<organism evidence="3 4">
    <name type="scientific">Paenibacillus turicensis</name>
    <dbReference type="NCBI Taxonomy" id="160487"/>
    <lineage>
        <taxon>Bacteria</taxon>
        <taxon>Bacillati</taxon>
        <taxon>Bacillota</taxon>
        <taxon>Bacilli</taxon>
        <taxon>Bacillales</taxon>
        <taxon>Paenibacillaceae</taxon>
        <taxon>Paenibacillus</taxon>
    </lineage>
</organism>
<name>A0ABS4FTE3_9BACL</name>
<gene>
    <name evidence="3" type="ORF">J2Z32_002494</name>
</gene>
<dbReference type="InterPro" id="IPR015943">
    <property type="entry name" value="WD40/YVTN_repeat-like_dom_sf"/>
</dbReference>
<feature type="region of interest" description="Disordered" evidence="2">
    <location>
        <begin position="142"/>
        <end position="161"/>
    </location>
</feature>
<reference evidence="3 4" key="1">
    <citation type="submission" date="2021-03" db="EMBL/GenBank/DDBJ databases">
        <title>Genomic Encyclopedia of Type Strains, Phase IV (KMG-IV): sequencing the most valuable type-strain genomes for metagenomic binning, comparative biology and taxonomic classification.</title>
        <authorList>
            <person name="Goeker M."/>
        </authorList>
    </citation>
    <scope>NUCLEOTIDE SEQUENCE [LARGE SCALE GENOMIC DNA]</scope>
    <source>
        <strain evidence="3 4">DSM 14349</strain>
    </source>
</reference>
<sequence length="356" mass="38175">MSEQNILLFVGSYAEKEEAGVHVYSLNCKEGTFTAVDQAAGMKNPTFVNVDAAKRKLYAIAETTTGSGDRTGEVVTFDIANEGQLTELSRATTIQPTASHVQRDSNSKYLIFSGYHGGNVGLLTIEGQGEAGKLVDEQIHQGHGAEPSRQDRPHPHSTLATPDNKYILVADLGLDLVKVYALDQENNKLIFHSEAATPPGAGPRHMAFHPNGKFVYSINEVNSTITAFAYDESKGQLTALETVSTLPAGFTGENLTAEIAITPDGLNLYGSNRGHDSIVHFKIDTTTGELSLIGHVSTEGGHPRHFAVTPAGKHLIVANRDSNNLTLFTIDDQGKPSYTGHSVTVSKPVCVQPIVL</sequence>
<keyword evidence="4" id="KW-1185">Reference proteome</keyword>
<dbReference type="InterPro" id="IPR019405">
    <property type="entry name" value="Lactonase_7-beta_prop"/>
</dbReference>
<evidence type="ECO:0000256" key="2">
    <source>
        <dbReference type="SAM" id="MobiDB-lite"/>
    </source>
</evidence>
<dbReference type="PANTHER" id="PTHR30344">
    <property type="entry name" value="6-PHOSPHOGLUCONOLACTONASE-RELATED"/>
    <property type="match status" value="1"/>
</dbReference>
<evidence type="ECO:0000313" key="3">
    <source>
        <dbReference type="EMBL" id="MBP1905846.1"/>
    </source>
</evidence>
<keyword evidence="3" id="KW-0378">Hydrolase</keyword>
<dbReference type="GO" id="GO:0017057">
    <property type="term" value="F:6-phosphogluconolactonase activity"/>
    <property type="evidence" value="ECO:0007669"/>
    <property type="project" value="UniProtKB-EC"/>
</dbReference>
<dbReference type="InterPro" id="IPR011048">
    <property type="entry name" value="Haem_d1_sf"/>
</dbReference>
<dbReference type="Proteomes" id="UP001519272">
    <property type="component" value="Unassembled WGS sequence"/>
</dbReference>
<dbReference type="EMBL" id="JAGGKG010000010">
    <property type="protein sequence ID" value="MBP1905846.1"/>
    <property type="molecule type" value="Genomic_DNA"/>
</dbReference>
<dbReference type="PANTHER" id="PTHR30344:SF1">
    <property type="entry name" value="6-PHOSPHOGLUCONOLACTONASE"/>
    <property type="match status" value="1"/>
</dbReference>
<dbReference type="InterPro" id="IPR050282">
    <property type="entry name" value="Cycloisomerase_2"/>
</dbReference>
<comment type="similarity">
    <text evidence="1">Belongs to the cycloisomerase 2 family.</text>
</comment>
<dbReference type="EC" id="3.1.1.31" evidence="3"/>
<dbReference type="Pfam" id="PF10282">
    <property type="entry name" value="Lactonase"/>
    <property type="match status" value="1"/>
</dbReference>
<evidence type="ECO:0000256" key="1">
    <source>
        <dbReference type="ARBA" id="ARBA00005564"/>
    </source>
</evidence>
<dbReference type="SUPFAM" id="SSF51004">
    <property type="entry name" value="C-terminal (heme d1) domain of cytochrome cd1-nitrite reductase"/>
    <property type="match status" value="1"/>
</dbReference>
<evidence type="ECO:0000313" key="4">
    <source>
        <dbReference type="Proteomes" id="UP001519272"/>
    </source>
</evidence>